<proteinExistence type="predicted"/>
<reference evidence="1 2" key="1">
    <citation type="submission" date="2019-12" db="EMBL/GenBank/DDBJ databases">
        <title>Draft genome sequence of the ascomycete Xylaria multiplex DSM 110363.</title>
        <authorList>
            <person name="Buettner E."/>
            <person name="Kellner H."/>
        </authorList>
    </citation>
    <scope>NUCLEOTIDE SEQUENCE [LARGE SCALE GENOMIC DNA]</scope>
    <source>
        <strain evidence="1 2">DSM 110363</strain>
    </source>
</reference>
<protein>
    <recommendedName>
        <fullName evidence="3">Protein kinase domain-containing protein</fullName>
    </recommendedName>
</protein>
<evidence type="ECO:0000313" key="1">
    <source>
        <dbReference type="EMBL" id="KAF2963807.1"/>
    </source>
</evidence>
<keyword evidence="2" id="KW-1185">Reference proteome</keyword>
<comment type="caution">
    <text evidence="1">The sequence shown here is derived from an EMBL/GenBank/DDBJ whole genome shotgun (WGS) entry which is preliminary data.</text>
</comment>
<dbReference type="OrthoDB" id="4765118at2759"/>
<gene>
    <name evidence="1" type="ORF">GQX73_g9752</name>
</gene>
<evidence type="ECO:0008006" key="3">
    <source>
        <dbReference type="Google" id="ProtNLM"/>
    </source>
</evidence>
<dbReference type="InParanoid" id="A0A7C8MMI4"/>
<evidence type="ECO:0000313" key="2">
    <source>
        <dbReference type="Proteomes" id="UP000481858"/>
    </source>
</evidence>
<dbReference type="AlphaFoldDB" id="A0A7C8MMI4"/>
<accession>A0A7C8MMI4</accession>
<dbReference type="EMBL" id="WUBL01000180">
    <property type="protein sequence ID" value="KAF2963807.1"/>
    <property type="molecule type" value="Genomic_DNA"/>
</dbReference>
<sequence>MEVLGKPETLEEQVQKQIDLGRKVAEGFITRNPRLRFIDFAGLGRHGGALILEERGILDQIIRRFIIKYSLGDYTGDPYSNADMDLRNEHRWLRLLQGCEHIVQLVPFADCSLNLPGISNGERTYEAAMENARREDEARGTPGATSVRRYPTFALEYLQYGELRDFVDRLKAKGELVPNRILWRIWLCLVRQCVAMAFPIDDPDNPNTGLPWQITREIIRPDEEYFSLTQNSAHLENWLWGDQQASHDPDLIDFGRGQLELPQNWPEHGLDNENEIASRVNLFNAASVMTEICLPLESRRFLRFTRDSHLYEYDEDGQDLNLWTQAPESLMSAATMDLELRHILVRCMAERIARVPSLREALERAERAVANRGPYDDPHLCRLMNVDEDDDYILEFFQRFVYNPE</sequence>
<dbReference type="Proteomes" id="UP000481858">
    <property type="component" value="Unassembled WGS sequence"/>
</dbReference>
<name>A0A7C8MMI4_9PEZI</name>
<organism evidence="1 2">
    <name type="scientific">Xylaria multiplex</name>
    <dbReference type="NCBI Taxonomy" id="323545"/>
    <lineage>
        <taxon>Eukaryota</taxon>
        <taxon>Fungi</taxon>
        <taxon>Dikarya</taxon>
        <taxon>Ascomycota</taxon>
        <taxon>Pezizomycotina</taxon>
        <taxon>Sordariomycetes</taxon>
        <taxon>Xylariomycetidae</taxon>
        <taxon>Xylariales</taxon>
        <taxon>Xylariaceae</taxon>
        <taxon>Xylaria</taxon>
    </lineage>
</organism>